<dbReference type="Pfam" id="PF00069">
    <property type="entry name" value="Pkinase"/>
    <property type="match status" value="1"/>
</dbReference>
<accession>A0A1G4AVJ2</accession>
<dbReference type="Gene3D" id="1.10.510.10">
    <property type="entry name" value="Transferase(Phosphotransferase) domain 1"/>
    <property type="match status" value="1"/>
</dbReference>
<dbReference type="EMBL" id="MJBS01000128">
    <property type="protein sequence ID" value="OHE93116.1"/>
    <property type="molecule type" value="Genomic_DNA"/>
</dbReference>
<keyword evidence="2" id="KW-0723">Serine/threonine-protein kinase</keyword>
<dbReference type="GO" id="GO:0004674">
    <property type="term" value="F:protein serine/threonine kinase activity"/>
    <property type="evidence" value="ECO:0007669"/>
    <property type="project" value="UniProtKB-KW"/>
</dbReference>
<evidence type="ECO:0000313" key="3">
    <source>
        <dbReference type="Proteomes" id="UP000176998"/>
    </source>
</evidence>
<dbReference type="STRING" id="1209926.A0A1G4AVJ2"/>
<comment type="caution">
    <text evidence="2">The sequence shown here is derived from an EMBL/GenBank/DDBJ whole genome shotgun (WGS) entry which is preliminary data.</text>
</comment>
<dbReference type="InterPro" id="IPR000719">
    <property type="entry name" value="Prot_kinase_dom"/>
</dbReference>
<sequence length="381" mass="43133">MDQANDTCSADLFDWLRLCSNICARLEAWAGKLTSKPLITLAQELIRELTTTTRAFEHEINCISHPIGSATEPEDQYCWPLSVLEAANRVYHCIELALSILSYSNNFEPAGDEGALNALFFVLGGRTRNSDDASRARLGQEVLRALSPWFGPLATQNCYWGLDQSHPCITPNTAIEINEVISTCLQKTFHTFSPRYVHTYPTRGDIPYVIDPSVNACAGSFGIVRKVHEKITRKSYAEKTYRNLFSGKERKAVLNELGVLEICCHPNIVTLVDAYEVVDEPHTINIVMSPWAPVTLHEFLYTSSTKRKEHFPWFKPDQPISDRRVYDIMLRLTEALAYLHGLSIKHKDIKPDNILLHTEGDEVTPYITWKREVPPVSWIAG</sequence>
<dbReference type="CDD" id="cd00180">
    <property type="entry name" value="PKc"/>
    <property type="match status" value="1"/>
</dbReference>
<name>A0A1G4AVJ2_9PEZI</name>
<feature type="domain" description="Protein kinase" evidence="1">
    <location>
        <begin position="210"/>
        <end position="381"/>
    </location>
</feature>
<dbReference type="InterPro" id="IPR011009">
    <property type="entry name" value="Kinase-like_dom_sf"/>
</dbReference>
<dbReference type="GeneID" id="34564738"/>
<protein>
    <submittedName>
        <fullName evidence="2">Serine/threonine protein kinase</fullName>
    </submittedName>
</protein>
<dbReference type="PANTHER" id="PTHR24347">
    <property type="entry name" value="SERINE/THREONINE-PROTEIN KINASE"/>
    <property type="match status" value="1"/>
</dbReference>
<dbReference type="AlphaFoldDB" id="A0A1G4AVJ2"/>
<dbReference type="PROSITE" id="PS00108">
    <property type="entry name" value="PROTEIN_KINASE_ST"/>
    <property type="match status" value="1"/>
</dbReference>
<dbReference type="SUPFAM" id="SSF56112">
    <property type="entry name" value="Protein kinase-like (PK-like)"/>
    <property type="match status" value="1"/>
</dbReference>
<keyword evidence="2" id="KW-0418">Kinase</keyword>
<evidence type="ECO:0000259" key="1">
    <source>
        <dbReference type="PROSITE" id="PS50011"/>
    </source>
</evidence>
<dbReference type="GO" id="GO:0005524">
    <property type="term" value="F:ATP binding"/>
    <property type="evidence" value="ECO:0007669"/>
    <property type="project" value="InterPro"/>
</dbReference>
<gene>
    <name evidence="2" type="ORF">CORC01_11605</name>
</gene>
<organism evidence="2 3">
    <name type="scientific">Colletotrichum orchidophilum</name>
    <dbReference type="NCBI Taxonomy" id="1209926"/>
    <lineage>
        <taxon>Eukaryota</taxon>
        <taxon>Fungi</taxon>
        <taxon>Dikarya</taxon>
        <taxon>Ascomycota</taxon>
        <taxon>Pezizomycotina</taxon>
        <taxon>Sordariomycetes</taxon>
        <taxon>Hypocreomycetidae</taxon>
        <taxon>Glomerellales</taxon>
        <taxon>Glomerellaceae</taxon>
        <taxon>Colletotrichum</taxon>
    </lineage>
</organism>
<dbReference type="InterPro" id="IPR008271">
    <property type="entry name" value="Ser/Thr_kinase_AS"/>
</dbReference>
<dbReference type="PROSITE" id="PS50011">
    <property type="entry name" value="PROTEIN_KINASE_DOM"/>
    <property type="match status" value="1"/>
</dbReference>
<keyword evidence="2" id="KW-0808">Transferase</keyword>
<proteinExistence type="predicted"/>
<dbReference type="RefSeq" id="XP_022470283.1">
    <property type="nucleotide sequence ID" value="XM_022623228.1"/>
</dbReference>
<evidence type="ECO:0000313" key="2">
    <source>
        <dbReference type="EMBL" id="OHE93116.1"/>
    </source>
</evidence>
<dbReference type="OrthoDB" id="4799075at2759"/>
<reference evidence="2 3" key="1">
    <citation type="submission" date="2016-09" db="EMBL/GenBank/DDBJ databases">
        <authorList>
            <person name="Capua I."/>
            <person name="De Benedictis P."/>
            <person name="Joannis T."/>
            <person name="Lombin L.H."/>
            <person name="Cattoli G."/>
        </authorList>
    </citation>
    <scope>NUCLEOTIDE SEQUENCE [LARGE SCALE GENOMIC DNA]</scope>
    <source>
        <strain evidence="2 3">IMI 309357</strain>
    </source>
</reference>
<dbReference type="Proteomes" id="UP000176998">
    <property type="component" value="Unassembled WGS sequence"/>
</dbReference>
<keyword evidence="3" id="KW-1185">Reference proteome</keyword>